<dbReference type="InterPro" id="IPR015365">
    <property type="entry name" value="Elong-fact-P_C"/>
</dbReference>
<dbReference type="InterPro" id="IPR008991">
    <property type="entry name" value="Translation_prot_SH3-like_sf"/>
</dbReference>
<dbReference type="FunFam" id="2.40.50.140:FF:000004">
    <property type="entry name" value="Elongation factor P"/>
    <property type="match status" value="1"/>
</dbReference>
<evidence type="ECO:0000256" key="6">
    <source>
        <dbReference type="ARBA" id="ARBA00022917"/>
    </source>
</evidence>
<dbReference type="SMART" id="SM01185">
    <property type="entry name" value="EFP"/>
    <property type="match status" value="1"/>
</dbReference>
<comment type="similarity">
    <text evidence="3 7 9">Belongs to the elongation factor P family.</text>
</comment>
<dbReference type="InterPro" id="IPR020599">
    <property type="entry name" value="Transl_elong_fac_P/YeiP"/>
</dbReference>
<keyword evidence="6 7" id="KW-0648">Protein biosynthesis</keyword>
<evidence type="ECO:0000256" key="5">
    <source>
        <dbReference type="ARBA" id="ARBA00022768"/>
    </source>
</evidence>
<dbReference type="Gene3D" id="2.40.50.140">
    <property type="entry name" value="Nucleic acid-binding proteins"/>
    <property type="match status" value="2"/>
</dbReference>
<dbReference type="Pfam" id="PF01132">
    <property type="entry name" value="EFP"/>
    <property type="match status" value="1"/>
</dbReference>
<evidence type="ECO:0000256" key="9">
    <source>
        <dbReference type="RuleBase" id="RU004389"/>
    </source>
</evidence>
<evidence type="ECO:0000256" key="2">
    <source>
        <dbReference type="ARBA" id="ARBA00004815"/>
    </source>
</evidence>
<dbReference type="EMBL" id="RGET01000053">
    <property type="protein sequence ID" value="NBN88132.1"/>
    <property type="molecule type" value="Genomic_DNA"/>
</dbReference>
<dbReference type="SMART" id="SM00841">
    <property type="entry name" value="Elong-fact-P_C"/>
    <property type="match status" value="1"/>
</dbReference>
<dbReference type="NCBIfam" id="NF001810">
    <property type="entry name" value="PRK00529.1"/>
    <property type="match status" value="1"/>
</dbReference>
<dbReference type="PANTHER" id="PTHR30053">
    <property type="entry name" value="ELONGATION FACTOR P"/>
    <property type="match status" value="1"/>
</dbReference>
<dbReference type="GO" id="GO:0043043">
    <property type="term" value="P:peptide biosynthetic process"/>
    <property type="evidence" value="ECO:0007669"/>
    <property type="project" value="InterPro"/>
</dbReference>
<evidence type="ECO:0000256" key="8">
    <source>
        <dbReference type="NCBIfam" id="TIGR00038"/>
    </source>
</evidence>
<dbReference type="PANTHER" id="PTHR30053:SF14">
    <property type="entry name" value="TRANSLATION ELONGATION FACTOR KOW-LIKE DOMAIN-CONTAINING PROTEIN"/>
    <property type="match status" value="1"/>
</dbReference>
<evidence type="ECO:0000259" key="10">
    <source>
        <dbReference type="SMART" id="SM00841"/>
    </source>
</evidence>
<dbReference type="InterPro" id="IPR011768">
    <property type="entry name" value="Transl_elongation_fac_P"/>
</dbReference>
<organism evidence="12 13">
    <name type="scientific">Candidatus Fonsibacter lacus</name>
    <dbReference type="NCBI Taxonomy" id="2576439"/>
    <lineage>
        <taxon>Bacteria</taxon>
        <taxon>Pseudomonadati</taxon>
        <taxon>Pseudomonadota</taxon>
        <taxon>Alphaproteobacteria</taxon>
        <taxon>Candidatus Pelagibacterales</taxon>
        <taxon>Candidatus Pelagibacterales incertae sedis</taxon>
        <taxon>Candidatus Fonsibacter</taxon>
    </lineage>
</organism>
<evidence type="ECO:0000256" key="4">
    <source>
        <dbReference type="ARBA" id="ARBA00022490"/>
    </source>
</evidence>
<dbReference type="InterPro" id="IPR014722">
    <property type="entry name" value="Rib_uL2_dom2"/>
</dbReference>
<dbReference type="Gene3D" id="2.30.30.30">
    <property type="match status" value="1"/>
</dbReference>
<dbReference type="Pfam" id="PF08207">
    <property type="entry name" value="EFP_N"/>
    <property type="match status" value="1"/>
</dbReference>
<dbReference type="CDD" id="cd04470">
    <property type="entry name" value="S1_EF-P_repeat_1"/>
    <property type="match status" value="1"/>
</dbReference>
<dbReference type="GO" id="GO:0003746">
    <property type="term" value="F:translation elongation factor activity"/>
    <property type="evidence" value="ECO:0007669"/>
    <property type="project" value="UniProtKB-UniRule"/>
</dbReference>
<comment type="pathway">
    <text evidence="2 7">Protein biosynthesis; polypeptide chain elongation.</text>
</comment>
<comment type="subcellular location">
    <subcellularLocation>
        <location evidence="1 7">Cytoplasm</location>
    </subcellularLocation>
</comment>
<comment type="function">
    <text evidence="7">Involved in peptide bond synthesis. Stimulates efficient translation and peptide-bond synthesis on native or reconstituted 70S ribosomes in vitro. Probably functions indirectly by altering the affinity of the ribosome for aminoacyl-tRNA, thus increasing their reactivity as acceptors for peptidyl transferase.</text>
</comment>
<dbReference type="SUPFAM" id="SSF50104">
    <property type="entry name" value="Translation proteins SH3-like domain"/>
    <property type="match status" value="1"/>
</dbReference>
<evidence type="ECO:0000313" key="13">
    <source>
        <dbReference type="Proteomes" id="UP000713222"/>
    </source>
</evidence>
<dbReference type="NCBIfam" id="TIGR00038">
    <property type="entry name" value="efp"/>
    <property type="match status" value="1"/>
</dbReference>
<dbReference type="InterPro" id="IPR001059">
    <property type="entry name" value="Transl_elong_P/YeiP_cen"/>
</dbReference>
<feature type="domain" description="Elongation factor P C-terminal" evidence="10">
    <location>
        <begin position="130"/>
        <end position="185"/>
    </location>
</feature>
<dbReference type="Proteomes" id="UP000713222">
    <property type="component" value="Unassembled WGS sequence"/>
</dbReference>
<dbReference type="FunFam" id="2.40.50.140:FF:000009">
    <property type="entry name" value="Elongation factor P"/>
    <property type="match status" value="1"/>
</dbReference>
<evidence type="ECO:0000256" key="3">
    <source>
        <dbReference type="ARBA" id="ARBA00009479"/>
    </source>
</evidence>
<evidence type="ECO:0000313" key="12">
    <source>
        <dbReference type="EMBL" id="NBN88132.1"/>
    </source>
</evidence>
<dbReference type="SUPFAM" id="SSF50249">
    <property type="entry name" value="Nucleic acid-binding proteins"/>
    <property type="match status" value="2"/>
</dbReference>
<sequence>MKILGSDIRVGNIIEYKNDLWKCLKNQTSNRGNLRSHNQVELKSITKGTKLNERFRADETVEKASLEEKKFQFLYSANDEFFFMDSENFEQISINKTIVEECEKLLKENLEVTIEFYQEKPLSVILPRSVEYEIIETESVVKGQTASGSFKPATIQNGVKIMVPPFISQGDKIIVDTETQEYLKKVS</sequence>
<proteinExistence type="inferred from homology"/>
<keyword evidence="4 7" id="KW-0963">Cytoplasm</keyword>
<dbReference type="GO" id="GO:0005829">
    <property type="term" value="C:cytosol"/>
    <property type="evidence" value="ECO:0007669"/>
    <property type="project" value="UniProtKB-ARBA"/>
</dbReference>
<dbReference type="PIRSF" id="PIRSF005901">
    <property type="entry name" value="EF-P"/>
    <property type="match status" value="1"/>
</dbReference>
<feature type="domain" description="Translation elongation factor P/YeiP central" evidence="11">
    <location>
        <begin position="68"/>
        <end position="122"/>
    </location>
</feature>
<dbReference type="AlphaFoldDB" id="A0A964V0S2"/>
<dbReference type="Pfam" id="PF09285">
    <property type="entry name" value="Elong-fact-P_C"/>
    <property type="match status" value="1"/>
</dbReference>
<reference evidence="12" key="1">
    <citation type="submission" date="2018-10" db="EMBL/GenBank/DDBJ databases">
        <title>Iterative Subtractive Binning of Freshwater Chronoseries Metagenomes Recovers Nearly Complete Genomes from over Four Hundred Novel Species.</title>
        <authorList>
            <person name="Rodriguez-R L.M."/>
            <person name="Tsementzi D."/>
            <person name="Luo C."/>
            <person name="Konstantinidis K.T."/>
        </authorList>
    </citation>
    <scope>NUCLEOTIDE SEQUENCE</scope>
    <source>
        <strain evidence="12">WB7_6_001</strain>
    </source>
</reference>
<dbReference type="PROSITE" id="PS01275">
    <property type="entry name" value="EFP"/>
    <property type="match status" value="1"/>
</dbReference>
<accession>A0A964V0S2</accession>
<dbReference type="InterPro" id="IPR013185">
    <property type="entry name" value="Transl_elong_KOW-like"/>
</dbReference>
<evidence type="ECO:0000256" key="1">
    <source>
        <dbReference type="ARBA" id="ARBA00004496"/>
    </source>
</evidence>
<name>A0A964V0S2_9PROT</name>
<dbReference type="HAMAP" id="MF_00141">
    <property type="entry name" value="EF_P"/>
    <property type="match status" value="1"/>
</dbReference>
<evidence type="ECO:0000259" key="11">
    <source>
        <dbReference type="SMART" id="SM01185"/>
    </source>
</evidence>
<gene>
    <name evidence="7 12" type="primary">efp</name>
    <name evidence="12" type="ORF">EBV32_03460</name>
</gene>
<dbReference type="CDD" id="cd05794">
    <property type="entry name" value="S1_EF-P_repeat_2"/>
    <property type="match status" value="1"/>
</dbReference>
<keyword evidence="5 7" id="KW-0251">Elongation factor</keyword>
<protein>
    <recommendedName>
        <fullName evidence="7 8">Elongation factor P</fullName>
        <shortName evidence="7">EF-P</shortName>
    </recommendedName>
</protein>
<evidence type="ECO:0000256" key="7">
    <source>
        <dbReference type="HAMAP-Rule" id="MF_00141"/>
    </source>
</evidence>
<dbReference type="InterPro" id="IPR013852">
    <property type="entry name" value="Transl_elong_P/YeiP_CS"/>
</dbReference>
<comment type="caution">
    <text evidence="12">The sequence shown here is derived from an EMBL/GenBank/DDBJ whole genome shotgun (WGS) entry which is preliminary data.</text>
</comment>
<dbReference type="InterPro" id="IPR012340">
    <property type="entry name" value="NA-bd_OB-fold"/>
</dbReference>